<dbReference type="KEGG" id="ril:CRIB_1617"/>
<evidence type="ECO:0000313" key="2">
    <source>
        <dbReference type="Proteomes" id="UP000245622"/>
    </source>
</evidence>
<accession>A0A1V1I480</accession>
<gene>
    <name evidence="1" type="ORF">CRIB_1617</name>
</gene>
<dbReference type="EMBL" id="LN555523">
    <property type="protein sequence ID" value="CED94224.1"/>
    <property type="molecule type" value="Genomic_DNA"/>
</dbReference>
<dbReference type="RefSeq" id="WP_180701763.1">
    <property type="nucleotide sequence ID" value="NZ_LN555523.1"/>
</dbReference>
<organism evidence="1 2">
    <name type="scientific">Romboutsia ilealis</name>
    <dbReference type="NCBI Taxonomy" id="1115758"/>
    <lineage>
        <taxon>Bacteria</taxon>
        <taxon>Bacillati</taxon>
        <taxon>Bacillota</taxon>
        <taxon>Clostridia</taxon>
        <taxon>Peptostreptococcales</taxon>
        <taxon>Peptostreptococcaceae</taxon>
        <taxon>Romboutsia</taxon>
    </lineage>
</organism>
<protein>
    <submittedName>
        <fullName evidence="1">Uncharacterized protein</fullName>
    </submittedName>
</protein>
<name>A0A1V1I480_9FIRM</name>
<dbReference type="AlphaFoldDB" id="A0A1V1I480"/>
<keyword evidence="2" id="KW-1185">Reference proteome</keyword>
<sequence>MKIFNNKLILGLTSIIFLLLIIFSYSKIKEYNILKDVFVFKKENVVSIFRVKKGEDIHDYNYKLESNEIDALSDILTNSKLKKATTNDSPSNMLGSLTILLDGNTREVDGGTSFEFERGMTLTPINKDSVYVFLEINKLRNDNSFNTDMVMQRSYIIDSEKLVEFINKNT</sequence>
<reference evidence="1 2" key="1">
    <citation type="submission" date="2014-04" db="EMBL/GenBank/DDBJ databases">
        <authorList>
            <person name="Hornung B.V."/>
        </authorList>
    </citation>
    <scope>NUCLEOTIDE SEQUENCE [LARGE SCALE GENOMIC DNA]</scope>
    <source>
        <strain evidence="1 2">CRIB</strain>
    </source>
</reference>
<dbReference type="GeneID" id="82205650"/>
<evidence type="ECO:0000313" key="1">
    <source>
        <dbReference type="EMBL" id="CED94224.1"/>
    </source>
</evidence>
<dbReference type="Proteomes" id="UP000245622">
    <property type="component" value="Chromosome 1"/>
</dbReference>
<proteinExistence type="predicted"/>